<dbReference type="EMBL" id="CP028271">
    <property type="protein sequence ID" value="QHM71324.1"/>
    <property type="molecule type" value="Genomic_DNA"/>
</dbReference>
<proteinExistence type="predicted"/>
<dbReference type="AlphaFoldDB" id="A0A6P1PZ80"/>
<evidence type="ECO:0000313" key="2">
    <source>
        <dbReference type="Proteomes" id="UP000464053"/>
    </source>
</evidence>
<dbReference type="KEGG" id="mint:C7M51_01610"/>
<dbReference type="Proteomes" id="UP000464053">
    <property type="component" value="Chromosome"/>
</dbReference>
<accession>A0A6P1PZ80</accession>
<organism evidence="1 2">
    <name type="scientific">Mixta intestinalis</name>
    <dbReference type="NCBI Taxonomy" id="1615494"/>
    <lineage>
        <taxon>Bacteria</taxon>
        <taxon>Pseudomonadati</taxon>
        <taxon>Pseudomonadota</taxon>
        <taxon>Gammaproteobacteria</taxon>
        <taxon>Enterobacterales</taxon>
        <taxon>Erwiniaceae</taxon>
        <taxon>Mixta</taxon>
    </lineage>
</organism>
<evidence type="ECO:0008006" key="3">
    <source>
        <dbReference type="Google" id="ProtNLM"/>
    </source>
</evidence>
<evidence type="ECO:0000313" key="1">
    <source>
        <dbReference type="EMBL" id="QHM71324.1"/>
    </source>
</evidence>
<protein>
    <recommendedName>
        <fullName evidence="3">Ead/Ea22-like family protein</fullName>
    </recommendedName>
</protein>
<sequence>MTDITELTKRMREAAEKCIEQEPLKLVEYHGKLYLRNKSGIVFTVSCDASNPDFTAENENYARLAESVSANNAIALLDALSQRDAQIAELREQIAELREQEIKPAGMQFITEAIGAHGYIVGCMRQNRPDLALEESLKWVKVFGQAAELMEGK</sequence>
<keyword evidence="2" id="KW-1185">Reference proteome</keyword>
<dbReference type="RefSeq" id="WP_244323808.1">
    <property type="nucleotide sequence ID" value="NZ_CP028271.1"/>
</dbReference>
<gene>
    <name evidence="1" type="ORF">C7M51_01610</name>
</gene>
<name>A0A6P1PZ80_9GAMM</name>
<reference evidence="1 2" key="1">
    <citation type="submission" date="2018-03" db="EMBL/GenBank/DDBJ databases">
        <title>Pantoea intestinalis SRCM103226 isolated form the mealworm.</title>
        <authorList>
            <person name="Jeong D.-Y."/>
            <person name="Kim J.W."/>
        </authorList>
    </citation>
    <scope>NUCLEOTIDE SEQUENCE [LARGE SCALE GENOMIC DNA]</scope>
    <source>
        <strain evidence="1 2">SRCM103226</strain>
    </source>
</reference>